<name>A0A267MDD5_9FIRM</name>
<dbReference type="InterPro" id="IPR025499">
    <property type="entry name" value="KdgF"/>
</dbReference>
<dbReference type="InterPro" id="IPR014710">
    <property type="entry name" value="RmlC-like_jellyroll"/>
</dbReference>
<evidence type="ECO:0000313" key="2">
    <source>
        <dbReference type="EMBL" id="PAB57566.1"/>
    </source>
</evidence>
<protein>
    <recommendedName>
        <fullName evidence="1">Cupin type-2 domain-containing protein</fullName>
    </recommendedName>
</protein>
<dbReference type="SUPFAM" id="SSF51182">
    <property type="entry name" value="RmlC-like cupins"/>
    <property type="match status" value="1"/>
</dbReference>
<reference evidence="2 3" key="1">
    <citation type="submission" date="2017-06" db="EMBL/GenBank/DDBJ databases">
        <title>Draft genome sequence of anaerobic fermentative bacterium Anaeromicrobium sediminis DY2726D isolated from West Pacific Ocean sediments.</title>
        <authorList>
            <person name="Zeng X."/>
        </authorList>
    </citation>
    <scope>NUCLEOTIDE SEQUENCE [LARGE SCALE GENOMIC DNA]</scope>
    <source>
        <strain evidence="2 3">DY2726D</strain>
    </source>
</reference>
<dbReference type="AlphaFoldDB" id="A0A267MDD5"/>
<dbReference type="InterPro" id="IPR052535">
    <property type="entry name" value="Bacilysin_H2HPP_isomerase"/>
</dbReference>
<evidence type="ECO:0000313" key="3">
    <source>
        <dbReference type="Proteomes" id="UP000216024"/>
    </source>
</evidence>
<dbReference type="EMBL" id="NIBG01000025">
    <property type="protein sequence ID" value="PAB57566.1"/>
    <property type="molecule type" value="Genomic_DNA"/>
</dbReference>
<gene>
    <name evidence="2" type="ORF">CCE28_18690</name>
</gene>
<feature type="domain" description="Cupin type-2" evidence="1">
    <location>
        <begin position="7"/>
        <end position="66"/>
    </location>
</feature>
<dbReference type="CDD" id="cd02238">
    <property type="entry name" value="cupin_KdgF"/>
    <property type="match status" value="1"/>
</dbReference>
<accession>A0A267MDD5</accession>
<keyword evidence="3" id="KW-1185">Reference proteome</keyword>
<dbReference type="InterPro" id="IPR013096">
    <property type="entry name" value="Cupin_2"/>
</dbReference>
<dbReference type="Proteomes" id="UP000216024">
    <property type="component" value="Unassembled WGS sequence"/>
</dbReference>
<dbReference type="Pfam" id="PF07883">
    <property type="entry name" value="Cupin_2"/>
    <property type="match status" value="1"/>
</dbReference>
<sequence length="82" mass="9232">MMLVEGKFEKGSGMPNCHTHEHEQITYVTKGSVEFVCDGETKILNEGDSIYVAPNLEHTVSKAFEDSIVLDIFAPQREDFLK</sequence>
<evidence type="ECO:0000259" key="1">
    <source>
        <dbReference type="Pfam" id="PF07883"/>
    </source>
</evidence>
<comment type="caution">
    <text evidence="2">The sequence shown here is derived from an EMBL/GenBank/DDBJ whole genome shotgun (WGS) entry which is preliminary data.</text>
</comment>
<proteinExistence type="predicted"/>
<organism evidence="2 3">
    <name type="scientific">Anaeromicrobium sediminis</name>
    <dbReference type="NCBI Taxonomy" id="1478221"/>
    <lineage>
        <taxon>Bacteria</taxon>
        <taxon>Bacillati</taxon>
        <taxon>Bacillota</taxon>
        <taxon>Clostridia</taxon>
        <taxon>Peptostreptococcales</taxon>
        <taxon>Thermotaleaceae</taxon>
        <taxon>Anaeromicrobium</taxon>
    </lineage>
</organism>
<dbReference type="PANTHER" id="PTHR40112">
    <property type="entry name" value="H2HPP ISOMERASE"/>
    <property type="match status" value="1"/>
</dbReference>
<dbReference type="InterPro" id="IPR011051">
    <property type="entry name" value="RmlC_Cupin_sf"/>
</dbReference>
<dbReference type="PANTHER" id="PTHR40112:SF1">
    <property type="entry name" value="H2HPP ISOMERASE"/>
    <property type="match status" value="1"/>
</dbReference>
<dbReference type="Gene3D" id="2.60.120.10">
    <property type="entry name" value="Jelly Rolls"/>
    <property type="match status" value="1"/>
</dbReference>
<dbReference type="PIRSF" id="PIRSF029883">
    <property type="entry name" value="KdgF"/>
    <property type="match status" value="1"/>
</dbReference>